<comment type="caution">
    <text evidence="2">The sequence shown here is derived from an EMBL/GenBank/DDBJ whole genome shotgun (WGS) entry which is preliminary data.</text>
</comment>
<feature type="compositionally biased region" description="Basic and acidic residues" evidence="1">
    <location>
        <begin position="10"/>
        <end position="25"/>
    </location>
</feature>
<dbReference type="Proteomes" id="UP000324222">
    <property type="component" value="Unassembled WGS sequence"/>
</dbReference>
<feature type="region of interest" description="Disordered" evidence="1">
    <location>
        <begin position="1"/>
        <end position="58"/>
    </location>
</feature>
<evidence type="ECO:0000256" key="1">
    <source>
        <dbReference type="SAM" id="MobiDB-lite"/>
    </source>
</evidence>
<accession>A0A5B7I5R2</accession>
<dbReference type="AlphaFoldDB" id="A0A5B7I5R2"/>
<gene>
    <name evidence="2" type="ORF">E2C01_071919</name>
</gene>
<reference evidence="2 3" key="1">
    <citation type="submission" date="2019-05" db="EMBL/GenBank/DDBJ databases">
        <title>Another draft genome of Portunus trituberculatus and its Hox gene families provides insights of decapod evolution.</title>
        <authorList>
            <person name="Jeong J.-H."/>
            <person name="Song I."/>
            <person name="Kim S."/>
            <person name="Choi T."/>
            <person name="Kim D."/>
            <person name="Ryu S."/>
            <person name="Kim W."/>
        </authorList>
    </citation>
    <scope>NUCLEOTIDE SEQUENCE [LARGE SCALE GENOMIC DNA]</scope>
    <source>
        <tissue evidence="2">Muscle</tissue>
    </source>
</reference>
<evidence type="ECO:0000313" key="2">
    <source>
        <dbReference type="EMBL" id="MPC77465.1"/>
    </source>
</evidence>
<organism evidence="2 3">
    <name type="scientific">Portunus trituberculatus</name>
    <name type="common">Swimming crab</name>
    <name type="synonym">Neptunus trituberculatus</name>
    <dbReference type="NCBI Taxonomy" id="210409"/>
    <lineage>
        <taxon>Eukaryota</taxon>
        <taxon>Metazoa</taxon>
        <taxon>Ecdysozoa</taxon>
        <taxon>Arthropoda</taxon>
        <taxon>Crustacea</taxon>
        <taxon>Multicrustacea</taxon>
        <taxon>Malacostraca</taxon>
        <taxon>Eumalacostraca</taxon>
        <taxon>Eucarida</taxon>
        <taxon>Decapoda</taxon>
        <taxon>Pleocyemata</taxon>
        <taxon>Brachyura</taxon>
        <taxon>Eubrachyura</taxon>
        <taxon>Portunoidea</taxon>
        <taxon>Portunidae</taxon>
        <taxon>Portuninae</taxon>
        <taxon>Portunus</taxon>
    </lineage>
</organism>
<proteinExistence type="predicted"/>
<dbReference type="EMBL" id="VSRR010045922">
    <property type="protein sequence ID" value="MPC77465.1"/>
    <property type="molecule type" value="Genomic_DNA"/>
</dbReference>
<feature type="region of interest" description="Disordered" evidence="1">
    <location>
        <begin position="75"/>
        <end position="115"/>
    </location>
</feature>
<feature type="compositionally biased region" description="Pro residues" evidence="1">
    <location>
        <begin position="37"/>
        <end position="46"/>
    </location>
</feature>
<protein>
    <submittedName>
        <fullName evidence="2">Uncharacterized protein</fullName>
    </submittedName>
</protein>
<evidence type="ECO:0000313" key="3">
    <source>
        <dbReference type="Proteomes" id="UP000324222"/>
    </source>
</evidence>
<sequence>MCSKVQTQAGRRDRAGEKRRGRDGAHCTADSPNRRALPPPNSPPPKFSYTIANPSPEPSVHIELPSILTQTLRPPCVFPTAGKDTTVEADGTEEGKKRKAATFPGPNGRYPPAWSVMPTNRAVLERRAATQTQYTQSPTLPPPRSLLPSSTCLSLSFPRLCLTLNLTD</sequence>
<name>A0A5B7I5R2_PORTR</name>
<keyword evidence="3" id="KW-1185">Reference proteome</keyword>